<organism evidence="1 2">
    <name type="scientific">Catharanthus roseus</name>
    <name type="common">Madagascar periwinkle</name>
    <name type="synonym">Vinca rosea</name>
    <dbReference type="NCBI Taxonomy" id="4058"/>
    <lineage>
        <taxon>Eukaryota</taxon>
        <taxon>Viridiplantae</taxon>
        <taxon>Streptophyta</taxon>
        <taxon>Embryophyta</taxon>
        <taxon>Tracheophyta</taxon>
        <taxon>Spermatophyta</taxon>
        <taxon>Magnoliopsida</taxon>
        <taxon>eudicotyledons</taxon>
        <taxon>Gunneridae</taxon>
        <taxon>Pentapetalae</taxon>
        <taxon>asterids</taxon>
        <taxon>lamiids</taxon>
        <taxon>Gentianales</taxon>
        <taxon>Apocynaceae</taxon>
        <taxon>Rauvolfioideae</taxon>
        <taxon>Vinceae</taxon>
        <taxon>Catharanthinae</taxon>
        <taxon>Catharanthus</taxon>
    </lineage>
</organism>
<evidence type="ECO:0000313" key="1">
    <source>
        <dbReference type="EMBL" id="KAI5665801.1"/>
    </source>
</evidence>
<accession>A0ACC0AYH1</accession>
<keyword evidence="2" id="KW-1185">Reference proteome</keyword>
<reference evidence="2" key="1">
    <citation type="journal article" date="2023" name="Nat. Plants">
        <title>Single-cell RNA sequencing provides a high-resolution roadmap for understanding the multicellular compartmentation of specialized metabolism.</title>
        <authorList>
            <person name="Sun S."/>
            <person name="Shen X."/>
            <person name="Li Y."/>
            <person name="Li Y."/>
            <person name="Wang S."/>
            <person name="Li R."/>
            <person name="Zhang H."/>
            <person name="Shen G."/>
            <person name="Guo B."/>
            <person name="Wei J."/>
            <person name="Xu J."/>
            <person name="St-Pierre B."/>
            <person name="Chen S."/>
            <person name="Sun C."/>
        </authorList>
    </citation>
    <scope>NUCLEOTIDE SEQUENCE [LARGE SCALE GENOMIC DNA]</scope>
</reference>
<gene>
    <name evidence="1" type="ORF">M9H77_15654</name>
</gene>
<dbReference type="EMBL" id="CM044704">
    <property type="protein sequence ID" value="KAI5665801.1"/>
    <property type="molecule type" value="Genomic_DNA"/>
</dbReference>
<dbReference type="Proteomes" id="UP001060085">
    <property type="component" value="Linkage Group LG04"/>
</dbReference>
<sequence length="500" mass="56576">MATSRRCVLHLQQQQKLIQNLPCYLRKRLLLHTAPSPLEAVSSLNFDDNKSTNNFAAPVTNSDNNKIIDLDDFKALFSRVPTKKLLKSSATLQMAAYGPMVDLGMWVMNSSLIRIPILKEMILGSIESSFYEHFVAGKDLEQVNNTIKRLWGETGLRSMLDYGLEHSTDNESCDRNTIEFIKTIDSTKSLPPSSASFVVVKITAICPPSLLRKVSDLLRWEYKDPSFHLPWKVQTLPIFADSSPFYHTPRRPQPLTKEEEQDLQLSHERLFKICQRCIESNIPLLIDAEDSTIQPAIDYFTYSSAIMYHKDDDPLVYGTIQTYLKDAKERLIKAKKASEDLGTPVGFKLVRGAYMSSETELASSLGLESPIHDNIEQTHDCYNTCASYMLEKIANGSGSVVLATHNIESGRLAAAKAIDLGIEKENHRLQFAQLYGMSDALSFGLKNAGFQVSKYLPFGPVEQIMPYLLRRAEENRGLLSTSSLDRDLMRKELMRRFRFL</sequence>
<evidence type="ECO:0000313" key="2">
    <source>
        <dbReference type="Proteomes" id="UP001060085"/>
    </source>
</evidence>
<comment type="caution">
    <text evidence="1">The sequence shown here is derived from an EMBL/GenBank/DDBJ whole genome shotgun (WGS) entry which is preliminary data.</text>
</comment>
<proteinExistence type="predicted"/>
<protein>
    <submittedName>
        <fullName evidence="1">Uncharacterized protein</fullName>
    </submittedName>
</protein>
<name>A0ACC0AYH1_CATRO</name>